<dbReference type="Proteomes" id="UP000789405">
    <property type="component" value="Unassembled WGS sequence"/>
</dbReference>
<evidence type="ECO:0000313" key="1">
    <source>
        <dbReference type="EMBL" id="CAG8811608.1"/>
    </source>
</evidence>
<accession>A0A9N9K5S6</accession>
<dbReference type="InterPro" id="IPR011009">
    <property type="entry name" value="Kinase-like_dom_sf"/>
</dbReference>
<dbReference type="Gene3D" id="1.10.510.10">
    <property type="entry name" value="Transferase(Phosphotransferase) domain 1"/>
    <property type="match status" value="1"/>
</dbReference>
<dbReference type="EMBL" id="CAJVPY010047772">
    <property type="protein sequence ID" value="CAG8811608.1"/>
    <property type="molecule type" value="Genomic_DNA"/>
</dbReference>
<feature type="non-terminal residue" evidence="1">
    <location>
        <position position="1"/>
    </location>
</feature>
<dbReference type="OrthoDB" id="2423203at2759"/>
<dbReference type="AlphaFoldDB" id="A0A9N9K5S6"/>
<organism evidence="1 2">
    <name type="scientific">Dentiscutata erythropus</name>
    <dbReference type="NCBI Taxonomy" id="1348616"/>
    <lineage>
        <taxon>Eukaryota</taxon>
        <taxon>Fungi</taxon>
        <taxon>Fungi incertae sedis</taxon>
        <taxon>Mucoromycota</taxon>
        <taxon>Glomeromycotina</taxon>
        <taxon>Glomeromycetes</taxon>
        <taxon>Diversisporales</taxon>
        <taxon>Gigasporaceae</taxon>
        <taxon>Dentiscutata</taxon>
    </lineage>
</organism>
<evidence type="ECO:0000313" key="2">
    <source>
        <dbReference type="Proteomes" id="UP000789405"/>
    </source>
</evidence>
<comment type="caution">
    <text evidence="1">The sequence shown here is derived from an EMBL/GenBank/DDBJ whole genome shotgun (WGS) entry which is preliminary data.</text>
</comment>
<proteinExistence type="predicted"/>
<reference evidence="1" key="1">
    <citation type="submission" date="2021-06" db="EMBL/GenBank/DDBJ databases">
        <authorList>
            <person name="Kallberg Y."/>
            <person name="Tangrot J."/>
            <person name="Rosling A."/>
        </authorList>
    </citation>
    <scope>NUCLEOTIDE SEQUENCE</scope>
    <source>
        <strain evidence="1">MA453B</strain>
    </source>
</reference>
<protein>
    <submittedName>
        <fullName evidence="1">2727_t:CDS:1</fullName>
    </submittedName>
</protein>
<dbReference type="SUPFAM" id="SSF56112">
    <property type="entry name" value="Protein kinase-like (PK-like)"/>
    <property type="match status" value="1"/>
</dbReference>
<keyword evidence="2" id="KW-1185">Reference proteome</keyword>
<feature type="non-terminal residue" evidence="1">
    <location>
        <position position="198"/>
    </location>
</feature>
<sequence>TTDVLLAFKPVEDISIDQSFCKCYYPDCEDCEKPCSNEMLYCVRCYFRKPEPEFKVWTSGNYAIDMIIRRTQINNDEIDFYWEWIDPKDLANIQYLADGAISSVYKATWLKGYPRRHNGLRPQRGSAMVALKTLGSFDEATSIIDEFNNKFLSNKIDIETSSEIYGLTFLVQTYQIAIVMDFYEGGSLRNLLQKQEFS</sequence>
<gene>
    <name evidence="1" type="ORF">DERYTH_LOCUS25488</name>
</gene>
<name>A0A9N9K5S6_9GLOM</name>